<dbReference type="EMBL" id="LAZR01067262">
    <property type="protein sequence ID" value="KKK51944.1"/>
    <property type="molecule type" value="Genomic_DNA"/>
</dbReference>
<protein>
    <recommendedName>
        <fullName evidence="2">Muconolactone isomerase domain-containing protein</fullName>
    </recommendedName>
</protein>
<dbReference type="AlphaFoldDB" id="A0A0F8YCT8"/>
<evidence type="ECO:0008006" key="2">
    <source>
        <dbReference type="Google" id="ProtNLM"/>
    </source>
</evidence>
<sequence length="103" mass="11819">MKFLVEVQISTDVGNATLKDGTMTEQLQKYLSDVKPEAVYFAAANGQRTIYLVLDMQNRDNLTEIVELLWLDWRAEIYFSPVMTAEDFEKAAPTLEKVIEARK</sequence>
<accession>A0A0F8YCT8</accession>
<organism evidence="1">
    <name type="scientific">marine sediment metagenome</name>
    <dbReference type="NCBI Taxonomy" id="412755"/>
    <lineage>
        <taxon>unclassified sequences</taxon>
        <taxon>metagenomes</taxon>
        <taxon>ecological metagenomes</taxon>
    </lineage>
</organism>
<name>A0A0F8YCT8_9ZZZZ</name>
<evidence type="ECO:0000313" key="1">
    <source>
        <dbReference type="EMBL" id="KKK51944.1"/>
    </source>
</evidence>
<comment type="caution">
    <text evidence="1">The sequence shown here is derived from an EMBL/GenBank/DDBJ whole genome shotgun (WGS) entry which is preliminary data.</text>
</comment>
<gene>
    <name evidence="1" type="ORF">LCGC14_3109890</name>
</gene>
<reference evidence="1" key="1">
    <citation type="journal article" date="2015" name="Nature">
        <title>Complex archaea that bridge the gap between prokaryotes and eukaryotes.</title>
        <authorList>
            <person name="Spang A."/>
            <person name="Saw J.H."/>
            <person name="Jorgensen S.L."/>
            <person name="Zaremba-Niedzwiedzka K."/>
            <person name="Martijn J."/>
            <person name="Lind A.E."/>
            <person name="van Eijk R."/>
            <person name="Schleper C."/>
            <person name="Guy L."/>
            <person name="Ettema T.J."/>
        </authorList>
    </citation>
    <scope>NUCLEOTIDE SEQUENCE</scope>
</reference>
<proteinExistence type="predicted"/>